<proteinExistence type="predicted"/>
<dbReference type="AlphaFoldDB" id="A0A401UX57"/>
<evidence type="ECO:0008006" key="5">
    <source>
        <dbReference type="Google" id="ProtNLM"/>
    </source>
</evidence>
<dbReference type="EMBL" id="BHYL01000059">
    <property type="protein sequence ID" value="GCD19277.1"/>
    <property type="molecule type" value="Genomic_DNA"/>
</dbReference>
<dbReference type="InterPro" id="IPR024466">
    <property type="entry name" value="CHP02679_N"/>
</dbReference>
<name>A0A401UX57_9CELL</name>
<dbReference type="RefSeq" id="WP_124341816.1">
    <property type="nucleotide sequence ID" value="NZ_BHYL01000059.1"/>
</dbReference>
<dbReference type="Pfam" id="PF09664">
    <property type="entry name" value="DUF2399"/>
    <property type="match status" value="1"/>
</dbReference>
<keyword evidence="4" id="KW-1185">Reference proteome</keyword>
<evidence type="ECO:0000313" key="3">
    <source>
        <dbReference type="EMBL" id="GCD19277.1"/>
    </source>
</evidence>
<evidence type="ECO:0000259" key="1">
    <source>
        <dbReference type="Pfam" id="PF09664"/>
    </source>
</evidence>
<dbReference type="OrthoDB" id="8188786at2"/>
<dbReference type="Proteomes" id="UP000288246">
    <property type="component" value="Unassembled WGS sequence"/>
</dbReference>
<evidence type="ECO:0000313" key="4">
    <source>
        <dbReference type="Proteomes" id="UP000288246"/>
    </source>
</evidence>
<feature type="domain" description="Conserved hypothetical protein CHP02679 N terminus" evidence="2">
    <location>
        <begin position="52"/>
        <end position="254"/>
    </location>
</feature>
<gene>
    <name evidence="3" type="ORF">CTKZ_08390</name>
</gene>
<protein>
    <recommendedName>
        <fullName evidence="5">DUF2399 domain-containing protein</fullName>
    </recommendedName>
</protein>
<dbReference type="Pfam" id="PF11796">
    <property type="entry name" value="DUF3323"/>
    <property type="match status" value="1"/>
</dbReference>
<feature type="domain" description="DUF2399" evidence="1">
    <location>
        <begin position="269"/>
        <end position="423"/>
    </location>
</feature>
<organism evidence="3 4">
    <name type="scientific">Cellulomonas algicola</name>
    <dbReference type="NCBI Taxonomy" id="2071633"/>
    <lineage>
        <taxon>Bacteria</taxon>
        <taxon>Bacillati</taxon>
        <taxon>Actinomycetota</taxon>
        <taxon>Actinomycetes</taxon>
        <taxon>Micrococcales</taxon>
        <taxon>Cellulomonadaceae</taxon>
        <taxon>Cellulomonas</taxon>
    </lineage>
</organism>
<reference evidence="3 4" key="1">
    <citation type="submission" date="2018-11" db="EMBL/GenBank/DDBJ databases">
        <title>Draft genome sequence of Cellulomonas takizawaensis strain TKZ-21.</title>
        <authorList>
            <person name="Yamamura H."/>
            <person name="Hayashi T."/>
            <person name="Hamada M."/>
            <person name="Serisawa Y."/>
            <person name="Matsuyama K."/>
            <person name="Nakagawa Y."/>
            <person name="Otoguro M."/>
            <person name="Yanagida F."/>
            <person name="Hayakawa M."/>
        </authorList>
    </citation>
    <scope>NUCLEOTIDE SEQUENCE [LARGE SCALE GENOMIC DNA]</scope>
    <source>
        <strain evidence="3 4">TKZ-21</strain>
    </source>
</reference>
<comment type="caution">
    <text evidence="3">The sequence shown here is derived from an EMBL/GenBank/DDBJ whole genome shotgun (WGS) entry which is preliminary data.</text>
</comment>
<evidence type="ECO:0000259" key="2">
    <source>
        <dbReference type="Pfam" id="PF11796"/>
    </source>
</evidence>
<dbReference type="InterPro" id="IPR024465">
    <property type="entry name" value="DUF2399"/>
</dbReference>
<accession>A0A401UX57</accession>
<sequence length="429" mass="45952">MTCRVCQQDCAALDVTRFVDDDLLWLWAAVADAGDRRGDIHMVEGFITVTAPASAEERSAGQSLTGNTPLKAHARRRVDLAHLTRKLSTTAPGITPGMVAAHATRRTLGARVRARAQRDVTRSQMRQAVVDGVASLPPHVACHLDAEGVWEHLRRNKWAGSLERLPDWRALMGSVFAILAELPSGNVRRDRRFISAALGSPHALDEGMRTASLAQAVLVGGGWVPAGLAYRDAWEYVGVHSDDVIGGVSCLGVLPAGWSIPAGSLVTIPPRELVRAPSWGGPRAAGQLVFVTENPSILTAAADRYVEGDSPVICINGTPSSRELGALALLPVAGWRVAVRADFDQAGLRHVRDMLAAIAGAVPWRMGADDYMRSLTLAGADPLAALNRVVGETPWDPALAVEMRNRRQAAYEEVLVDDLMADISAGRVH</sequence>